<sequence length="102" mass="11759">MTLDNLKQHHKRLKWLASGEFTERDFDYKIAANPNPNGKEKGEGGWSTMGEFVNRVGDKRKDLIIFKAKNALEILEKKYPDFVVKPVSVPEKVVQNKSKEKK</sequence>
<evidence type="ECO:0000313" key="1">
    <source>
        <dbReference type="EMBL" id="KKL63537.1"/>
    </source>
</evidence>
<gene>
    <name evidence="1" type="ORF">LCGC14_2174090</name>
</gene>
<name>A0A0F9GK06_9ZZZZ</name>
<accession>A0A0F9GK06</accession>
<comment type="caution">
    <text evidence="1">The sequence shown here is derived from an EMBL/GenBank/DDBJ whole genome shotgun (WGS) entry which is preliminary data.</text>
</comment>
<protein>
    <submittedName>
        <fullName evidence="1">Uncharacterized protein</fullName>
    </submittedName>
</protein>
<proteinExistence type="predicted"/>
<organism evidence="1">
    <name type="scientific">marine sediment metagenome</name>
    <dbReference type="NCBI Taxonomy" id="412755"/>
    <lineage>
        <taxon>unclassified sequences</taxon>
        <taxon>metagenomes</taxon>
        <taxon>ecological metagenomes</taxon>
    </lineage>
</organism>
<dbReference type="EMBL" id="LAZR01028131">
    <property type="protein sequence ID" value="KKL63537.1"/>
    <property type="molecule type" value="Genomic_DNA"/>
</dbReference>
<reference evidence="1" key="1">
    <citation type="journal article" date="2015" name="Nature">
        <title>Complex archaea that bridge the gap between prokaryotes and eukaryotes.</title>
        <authorList>
            <person name="Spang A."/>
            <person name="Saw J.H."/>
            <person name="Jorgensen S.L."/>
            <person name="Zaremba-Niedzwiedzka K."/>
            <person name="Martijn J."/>
            <person name="Lind A.E."/>
            <person name="van Eijk R."/>
            <person name="Schleper C."/>
            <person name="Guy L."/>
            <person name="Ettema T.J."/>
        </authorList>
    </citation>
    <scope>NUCLEOTIDE SEQUENCE</scope>
</reference>
<dbReference type="AlphaFoldDB" id="A0A0F9GK06"/>